<dbReference type="Proteomes" id="UP000789831">
    <property type="component" value="Unassembled WGS sequence"/>
</dbReference>
<keyword evidence="2" id="KW-0472">Membrane</keyword>
<dbReference type="Pfam" id="PF10601">
    <property type="entry name" value="zf-LITAF-like"/>
    <property type="match status" value="1"/>
</dbReference>
<sequence length="164" mass="17951">MSSKATPPFWEQPQHQLGSPPPQYSSVQPPSSNLGPPPGPPPEDLGPPPGPPPAATYLNQQYVGQPPMSQMSQSTQNETGQTIVHVFSPPQPSLPVSGPPDYCNQCGHISNPINESHMNDQGMIWAIVLCCFFFPLAWVPCVMDEFKTYTRKCPHCRSNLVHAH</sequence>
<dbReference type="AlphaFoldDB" id="A0A9N8ZIC2"/>
<reference evidence="4" key="1">
    <citation type="submission" date="2021-06" db="EMBL/GenBank/DDBJ databases">
        <authorList>
            <person name="Kallberg Y."/>
            <person name="Tangrot J."/>
            <person name="Rosling A."/>
        </authorList>
    </citation>
    <scope>NUCLEOTIDE SEQUENCE</scope>
    <source>
        <strain evidence="4">MT106</strain>
    </source>
</reference>
<evidence type="ECO:0000313" key="4">
    <source>
        <dbReference type="EMBL" id="CAG8496709.1"/>
    </source>
</evidence>
<accession>A0A9N8ZIC2</accession>
<evidence type="ECO:0000256" key="1">
    <source>
        <dbReference type="SAM" id="MobiDB-lite"/>
    </source>
</evidence>
<evidence type="ECO:0000256" key="2">
    <source>
        <dbReference type="SAM" id="Phobius"/>
    </source>
</evidence>
<feature type="region of interest" description="Disordered" evidence="1">
    <location>
        <begin position="1"/>
        <end position="79"/>
    </location>
</feature>
<evidence type="ECO:0000259" key="3">
    <source>
        <dbReference type="Pfam" id="PF10601"/>
    </source>
</evidence>
<feature type="compositionally biased region" description="Pro residues" evidence="1">
    <location>
        <begin position="35"/>
        <end position="54"/>
    </location>
</feature>
<keyword evidence="5" id="KW-1185">Reference proteome</keyword>
<protein>
    <submittedName>
        <fullName evidence="4">12401_t:CDS:1</fullName>
    </submittedName>
</protein>
<comment type="caution">
    <text evidence="4">The sequence shown here is derived from an EMBL/GenBank/DDBJ whole genome shotgun (WGS) entry which is preliminary data.</text>
</comment>
<name>A0A9N8ZIC2_9GLOM</name>
<feature type="domain" description="LITAF" evidence="3">
    <location>
        <begin position="102"/>
        <end position="162"/>
    </location>
</feature>
<keyword evidence="2" id="KW-1133">Transmembrane helix</keyword>
<dbReference type="InterPro" id="IPR006629">
    <property type="entry name" value="LITAF"/>
</dbReference>
<organism evidence="4 5">
    <name type="scientific">Ambispora gerdemannii</name>
    <dbReference type="NCBI Taxonomy" id="144530"/>
    <lineage>
        <taxon>Eukaryota</taxon>
        <taxon>Fungi</taxon>
        <taxon>Fungi incertae sedis</taxon>
        <taxon>Mucoromycota</taxon>
        <taxon>Glomeromycotina</taxon>
        <taxon>Glomeromycetes</taxon>
        <taxon>Archaeosporales</taxon>
        <taxon>Ambisporaceae</taxon>
        <taxon>Ambispora</taxon>
    </lineage>
</organism>
<dbReference type="EMBL" id="CAJVPL010000435">
    <property type="protein sequence ID" value="CAG8496709.1"/>
    <property type="molecule type" value="Genomic_DNA"/>
</dbReference>
<keyword evidence="2" id="KW-0812">Transmembrane</keyword>
<proteinExistence type="predicted"/>
<evidence type="ECO:0000313" key="5">
    <source>
        <dbReference type="Proteomes" id="UP000789831"/>
    </source>
</evidence>
<feature type="compositionally biased region" description="Low complexity" evidence="1">
    <location>
        <begin position="65"/>
        <end position="74"/>
    </location>
</feature>
<feature type="transmembrane region" description="Helical" evidence="2">
    <location>
        <begin position="122"/>
        <end position="142"/>
    </location>
</feature>
<feature type="compositionally biased region" description="Low complexity" evidence="1">
    <location>
        <begin position="24"/>
        <end position="34"/>
    </location>
</feature>
<dbReference type="OrthoDB" id="5599753at2759"/>
<gene>
    <name evidence="4" type="ORF">AGERDE_LOCUS4036</name>
</gene>